<comment type="caution">
    <text evidence="3">The sequence shown here is derived from an EMBL/GenBank/DDBJ whole genome shotgun (WGS) entry which is preliminary data.</text>
</comment>
<evidence type="ECO:0000313" key="4">
    <source>
        <dbReference type="Proteomes" id="UP000326903"/>
    </source>
</evidence>
<dbReference type="RefSeq" id="WP_150413217.1">
    <property type="nucleotide sequence ID" value="NZ_VYQF01000001.1"/>
</dbReference>
<protein>
    <submittedName>
        <fullName evidence="3">4'-phosphopantetheinyl transferase superfamily protein</fullName>
    </submittedName>
</protein>
<organism evidence="3 4">
    <name type="scientific">Ginsengibacter hankyongi</name>
    <dbReference type="NCBI Taxonomy" id="2607284"/>
    <lineage>
        <taxon>Bacteria</taxon>
        <taxon>Pseudomonadati</taxon>
        <taxon>Bacteroidota</taxon>
        <taxon>Chitinophagia</taxon>
        <taxon>Chitinophagales</taxon>
        <taxon>Chitinophagaceae</taxon>
        <taxon>Ginsengibacter</taxon>
    </lineage>
</organism>
<dbReference type="Pfam" id="PF01648">
    <property type="entry name" value="ACPS"/>
    <property type="match status" value="1"/>
</dbReference>
<dbReference type="GO" id="GO:0008897">
    <property type="term" value="F:holo-[acyl-carrier-protein] synthase activity"/>
    <property type="evidence" value="ECO:0007669"/>
    <property type="project" value="InterPro"/>
</dbReference>
<proteinExistence type="predicted"/>
<evidence type="ECO:0000259" key="2">
    <source>
        <dbReference type="Pfam" id="PF01648"/>
    </source>
</evidence>
<dbReference type="InterPro" id="IPR037143">
    <property type="entry name" value="4-PPantetheinyl_Trfase_dom_sf"/>
</dbReference>
<dbReference type="AlphaFoldDB" id="A0A5J5IKN9"/>
<dbReference type="Gene3D" id="3.90.470.20">
    <property type="entry name" value="4'-phosphopantetheinyl transferase domain"/>
    <property type="match status" value="1"/>
</dbReference>
<dbReference type="GO" id="GO:0000287">
    <property type="term" value="F:magnesium ion binding"/>
    <property type="evidence" value="ECO:0007669"/>
    <property type="project" value="InterPro"/>
</dbReference>
<dbReference type="InterPro" id="IPR008278">
    <property type="entry name" value="4-PPantetheinyl_Trfase_dom"/>
</dbReference>
<keyword evidence="1 3" id="KW-0808">Transferase</keyword>
<evidence type="ECO:0000256" key="1">
    <source>
        <dbReference type="ARBA" id="ARBA00022679"/>
    </source>
</evidence>
<gene>
    <name evidence="3" type="ORF">FW778_03570</name>
</gene>
<reference evidence="3 4" key="1">
    <citation type="submission" date="2019-09" db="EMBL/GenBank/DDBJ databases">
        <title>Draft genome sequence of Ginsengibacter sp. BR5-29.</title>
        <authorList>
            <person name="Im W.-T."/>
        </authorList>
    </citation>
    <scope>NUCLEOTIDE SEQUENCE [LARGE SCALE GENOMIC DNA]</scope>
    <source>
        <strain evidence="3 4">BR5-29</strain>
    </source>
</reference>
<name>A0A5J5IKN9_9BACT</name>
<dbReference type="EMBL" id="VYQF01000001">
    <property type="protein sequence ID" value="KAA9041128.1"/>
    <property type="molecule type" value="Genomic_DNA"/>
</dbReference>
<keyword evidence="4" id="KW-1185">Reference proteome</keyword>
<dbReference type="Proteomes" id="UP000326903">
    <property type="component" value="Unassembled WGS sequence"/>
</dbReference>
<dbReference type="SUPFAM" id="SSF56214">
    <property type="entry name" value="4'-phosphopantetheinyl transferase"/>
    <property type="match status" value="2"/>
</dbReference>
<evidence type="ECO:0000313" key="3">
    <source>
        <dbReference type="EMBL" id="KAA9041128.1"/>
    </source>
</evidence>
<sequence length="204" mass="23464">MPLFYQHNINDTSKLAVWHITEPENFFLQNVHLQKEIHHPHKRVQHLAGRYLLQLLHPEFPLHLIEIAESNKPMLQDESYHFSISHCGDFAAAVVSENTSAGIDVELITPKVKLIQHKFLSADELKLLPGADQTLLTLCWSCKEAVYKWYGKGGVDFINHIHISNITVKDVRGVIECTFLKNCQKDLYINFHLFENLCLAWVVG</sequence>
<accession>A0A5J5IKN9</accession>
<feature type="domain" description="4'-phosphopantetheinyl transferase" evidence="2">
    <location>
        <begin position="102"/>
        <end position="166"/>
    </location>
</feature>